<dbReference type="SUPFAM" id="SSF53448">
    <property type="entry name" value="Nucleotide-diphospho-sugar transferases"/>
    <property type="match status" value="1"/>
</dbReference>
<evidence type="ECO:0000313" key="3">
    <source>
        <dbReference type="EMBL" id="KAK7116062.1"/>
    </source>
</evidence>
<dbReference type="Proteomes" id="UP001374579">
    <property type="component" value="Unassembled WGS sequence"/>
</dbReference>
<dbReference type="EMBL" id="JBAMIC010000001">
    <property type="protein sequence ID" value="KAK7116062.1"/>
    <property type="molecule type" value="Genomic_DNA"/>
</dbReference>
<sequence length="367" mass="43282">MHWRGRVFQLKLKPVCCGTSAWDRPKQCASLITLLLGCCMLVFLHVLISSEFEDEAAYFSSLSLPEEDSKLPQMGIVLMENLPVTGTPRMPKRIHQTWKSDEIPHSLTEWVKSWTKNHPDWEYWLWTDKSARHLISDRHPSFLQTYDNYPHNIQRADALRYIVLYEFGGVYADLDMESLRPLDRLAWKYSCFLGQEPYAHPILDTNTHTLVINAIMACQPGHPFMKMVVDSLPDFAHMWSLFDATGPHFLSYVYKKYMRENQQLSPTHEDWVYLTPAEYFYPNRDPDKFSYFYRQCKNYEQLNPLQRAACHNLKKTPLEEKRMALAFTNHHWVHTYLFSVKVSLRQPVPMREIVPEMKLYPEDAPVK</sequence>
<dbReference type="GO" id="GO:0016020">
    <property type="term" value="C:membrane"/>
    <property type="evidence" value="ECO:0007669"/>
    <property type="project" value="GOC"/>
</dbReference>
<dbReference type="AlphaFoldDB" id="A0AAN9C2A0"/>
<dbReference type="PANTHER" id="PTHR32385">
    <property type="entry name" value="MANNOSYL PHOSPHORYLINOSITOL CERAMIDE SYNTHASE"/>
    <property type="match status" value="1"/>
</dbReference>
<comment type="caution">
    <text evidence="3">The sequence shown here is derived from an EMBL/GenBank/DDBJ whole genome shotgun (WGS) entry which is preliminary data.</text>
</comment>
<evidence type="ECO:0000256" key="1">
    <source>
        <dbReference type="ARBA" id="ARBA00022679"/>
    </source>
</evidence>
<keyword evidence="4" id="KW-1185">Reference proteome</keyword>
<organism evidence="3 4">
    <name type="scientific">Littorina saxatilis</name>
    <dbReference type="NCBI Taxonomy" id="31220"/>
    <lineage>
        <taxon>Eukaryota</taxon>
        <taxon>Metazoa</taxon>
        <taxon>Spiralia</taxon>
        <taxon>Lophotrochozoa</taxon>
        <taxon>Mollusca</taxon>
        <taxon>Gastropoda</taxon>
        <taxon>Caenogastropoda</taxon>
        <taxon>Littorinimorpha</taxon>
        <taxon>Littorinoidea</taxon>
        <taxon>Littorinidae</taxon>
        <taxon>Littorina</taxon>
    </lineage>
</organism>
<dbReference type="PANTHER" id="PTHR32385:SF15">
    <property type="entry name" value="INOSITOL PHOSPHOCERAMIDE MANNOSYLTRANSFERASE 1"/>
    <property type="match status" value="1"/>
</dbReference>
<evidence type="ECO:0000256" key="2">
    <source>
        <dbReference type="SAM" id="Phobius"/>
    </source>
</evidence>
<dbReference type="InterPro" id="IPR051706">
    <property type="entry name" value="Glycosyltransferase_domain"/>
</dbReference>
<dbReference type="Pfam" id="PF04488">
    <property type="entry name" value="Gly_transf_sug"/>
    <property type="match status" value="1"/>
</dbReference>
<proteinExistence type="predicted"/>
<keyword evidence="2" id="KW-0472">Membrane</keyword>
<dbReference type="InterPro" id="IPR007577">
    <property type="entry name" value="GlycoTrfase_DXD_sugar-bd_CS"/>
</dbReference>
<feature type="transmembrane region" description="Helical" evidence="2">
    <location>
        <begin position="28"/>
        <end position="48"/>
    </location>
</feature>
<evidence type="ECO:0000313" key="4">
    <source>
        <dbReference type="Proteomes" id="UP001374579"/>
    </source>
</evidence>
<dbReference type="GO" id="GO:0051999">
    <property type="term" value="P:mannosyl-inositol phosphorylceramide biosynthetic process"/>
    <property type="evidence" value="ECO:0007669"/>
    <property type="project" value="TreeGrafter"/>
</dbReference>
<keyword evidence="2" id="KW-0812">Transmembrane</keyword>
<dbReference type="GO" id="GO:0000030">
    <property type="term" value="F:mannosyltransferase activity"/>
    <property type="evidence" value="ECO:0007669"/>
    <property type="project" value="TreeGrafter"/>
</dbReference>
<keyword evidence="2" id="KW-1133">Transmembrane helix</keyword>
<name>A0AAN9C2A0_9CAEN</name>
<keyword evidence="1" id="KW-0808">Transferase</keyword>
<accession>A0AAN9C2A0</accession>
<dbReference type="InterPro" id="IPR029044">
    <property type="entry name" value="Nucleotide-diphossugar_trans"/>
</dbReference>
<reference evidence="3 4" key="1">
    <citation type="submission" date="2024-02" db="EMBL/GenBank/DDBJ databases">
        <title>Chromosome-scale genome assembly of the rough periwinkle Littorina saxatilis.</title>
        <authorList>
            <person name="De Jode A."/>
            <person name="Faria R."/>
            <person name="Formenti G."/>
            <person name="Sims Y."/>
            <person name="Smith T.P."/>
            <person name="Tracey A."/>
            <person name="Wood J.M.D."/>
            <person name="Zagrodzka Z.B."/>
            <person name="Johannesson K."/>
            <person name="Butlin R.K."/>
            <person name="Leder E.H."/>
        </authorList>
    </citation>
    <scope>NUCLEOTIDE SEQUENCE [LARGE SCALE GENOMIC DNA]</scope>
    <source>
        <strain evidence="3">Snail1</strain>
        <tissue evidence="3">Muscle</tissue>
    </source>
</reference>
<gene>
    <name evidence="3" type="ORF">V1264_001814</name>
</gene>
<protein>
    <submittedName>
        <fullName evidence="3">Uncharacterized protein</fullName>
    </submittedName>
</protein>
<dbReference type="Gene3D" id="3.90.550.20">
    <property type="match status" value="1"/>
</dbReference>